<name>A0A1G7B4Q6_9PROT</name>
<organism evidence="3 4">
    <name type="scientific">Belnapia rosea</name>
    <dbReference type="NCBI Taxonomy" id="938405"/>
    <lineage>
        <taxon>Bacteria</taxon>
        <taxon>Pseudomonadati</taxon>
        <taxon>Pseudomonadota</taxon>
        <taxon>Alphaproteobacteria</taxon>
        <taxon>Acetobacterales</taxon>
        <taxon>Roseomonadaceae</taxon>
        <taxon>Belnapia</taxon>
    </lineage>
</organism>
<sequence>MQQIERRRLMLGLSLSPLAFSGASAQPASPSAQPAPPLPAPSGRVILSVSGRIGVTNDGDAARFDRAMLEEIGMTSFTTATPWYDGPVTFEGVPMARLLQRIGAQGESVRAIALNDYSTEIPIADFARYDVLLALKRDGHYLTVRDKGPLFIVYPYDSDPALKSPRYYGRSAWQLARLVVH</sequence>
<dbReference type="SUPFAM" id="SSF56524">
    <property type="entry name" value="Oxidoreductase molybdopterin-binding domain"/>
    <property type="match status" value="1"/>
</dbReference>
<dbReference type="Pfam" id="PF00174">
    <property type="entry name" value="Oxidored_molyb"/>
    <property type="match status" value="1"/>
</dbReference>
<protein>
    <recommendedName>
        <fullName evidence="2">Oxidoreductase molybdopterin-binding domain-containing protein</fullName>
    </recommendedName>
</protein>
<feature type="chain" id="PRO_5011540200" description="Oxidoreductase molybdopterin-binding domain-containing protein" evidence="1">
    <location>
        <begin position="26"/>
        <end position="181"/>
    </location>
</feature>
<evidence type="ECO:0000256" key="1">
    <source>
        <dbReference type="SAM" id="SignalP"/>
    </source>
</evidence>
<reference evidence="3 4" key="1">
    <citation type="submission" date="2016-10" db="EMBL/GenBank/DDBJ databases">
        <authorList>
            <person name="de Groot N.N."/>
        </authorList>
    </citation>
    <scope>NUCLEOTIDE SEQUENCE [LARGE SCALE GENOMIC DNA]</scope>
    <source>
        <strain evidence="3 4">CPCC 100156</strain>
    </source>
</reference>
<feature type="signal peptide" evidence="1">
    <location>
        <begin position="1"/>
        <end position="25"/>
    </location>
</feature>
<dbReference type="Gene3D" id="3.90.420.10">
    <property type="entry name" value="Oxidoreductase, molybdopterin-binding domain"/>
    <property type="match status" value="1"/>
</dbReference>
<proteinExistence type="predicted"/>
<dbReference type="Proteomes" id="UP000198925">
    <property type="component" value="Unassembled WGS sequence"/>
</dbReference>
<accession>A0A1G7B4Q6</accession>
<feature type="domain" description="Oxidoreductase molybdopterin-binding" evidence="2">
    <location>
        <begin position="79"/>
        <end position="155"/>
    </location>
</feature>
<dbReference type="STRING" id="938405.SAMN02927895_01177"/>
<dbReference type="AlphaFoldDB" id="A0A1G7B4Q6"/>
<dbReference type="InterPro" id="IPR036374">
    <property type="entry name" value="OxRdtase_Mopterin-bd_sf"/>
</dbReference>
<dbReference type="EMBL" id="FMZX01000023">
    <property type="protein sequence ID" value="SDE22079.1"/>
    <property type="molecule type" value="Genomic_DNA"/>
</dbReference>
<evidence type="ECO:0000313" key="3">
    <source>
        <dbReference type="EMBL" id="SDE22079.1"/>
    </source>
</evidence>
<keyword evidence="1" id="KW-0732">Signal</keyword>
<evidence type="ECO:0000313" key="4">
    <source>
        <dbReference type="Proteomes" id="UP000198925"/>
    </source>
</evidence>
<dbReference type="InterPro" id="IPR000572">
    <property type="entry name" value="OxRdtase_Mopterin-bd_dom"/>
</dbReference>
<gene>
    <name evidence="3" type="ORF">SAMN04487779_102319</name>
</gene>
<dbReference type="RefSeq" id="WP_218127351.1">
    <property type="nucleotide sequence ID" value="NZ_FMXZ01000002.1"/>
</dbReference>
<keyword evidence="4" id="KW-1185">Reference proteome</keyword>
<evidence type="ECO:0000259" key="2">
    <source>
        <dbReference type="Pfam" id="PF00174"/>
    </source>
</evidence>